<comment type="subcellular location">
    <subcellularLocation>
        <location evidence="1 12">Cell outer membrane</location>
        <topology evidence="1 12">Multi-pass membrane protein</topology>
    </subcellularLocation>
</comment>
<dbReference type="RefSeq" id="WP_132473135.1">
    <property type="nucleotide sequence ID" value="NZ_JBHRVM010000001.1"/>
</dbReference>
<keyword evidence="9 12" id="KW-0472">Membrane</keyword>
<keyword evidence="8 13" id="KW-0798">TonB box</keyword>
<feature type="chain" id="PRO_5020470918" evidence="14">
    <location>
        <begin position="26"/>
        <end position="613"/>
    </location>
</feature>
<comment type="caution">
    <text evidence="17">The sequence shown here is derived from an EMBL/GenBank/DDBJ whole genome shotgun (WGS) entry which is preliminary data.</text>
</comment>
<evidence type="ECO:0000313" key="18">
    <source>
        <dbReference type="Proteomes" id="UP000294692"/>
    </source>
</evidence>
<keyword evidence="4 12" id="KW-1134">Transmembrane beta strand</keyword>
<evidence type="ECO:0000256" key="2">
    <source>
        <dbReference type="ARBA" id="ARBA00009810"/>
    </source>
</evidence>
<dbReference type="Pfam" id="PF00593">
    <property type="entry name" value="TonB_dep_Rec_b-barrel"/>
    <property type="match status" value="1"/>
</dbReference>
<keyword evidence="10" id="KW-0675">Receptor</keyword>
<organism evidence="17 18">
    <name type="scientific">Paracandidimonas soli</name>
    <dbReference type="NCBI Taxonomy" id="1917182"/>
    <lineage>
        <taxon>Bacteria</taxon>
        <taxon>Pseudomonadati</taxon>
        <taxon>Pseudomonadota</taxon>
        <taxon>Betaproteobacteria</taxon>
        <taxon>Burkholderiales</taxon>
        <taxon>Alcaligenaceae</taxon>
        <taxon>Paracandidimonas</taxon>
    </lineage>
</organism>
<dbReference type="Gene3D" id="2.170.130.10">
    <property type="entry name" value="TonB-dependent receptor, plug domain"/>
    <property type="match status" value="1"/>
</dbReference>
<evidence type="ECO:0000313" key="17">
    <source>
        <dbReference type="EMBL" id="TCV03061.1"/>
    </source>
</evidence>
<evidence type="ECO:0000256" key="6">
    <source>
        <dbReference type="ARBA" id="ARBA00022729"/>
    </source>
</evidence>
<dbReference type="InterPro" id="IPR037066">
    <property type="entry name" value="Plug_dom_sf"/>
</dbReference>
<keyword evidence="3 12" id="KW-0813">Transport</keyword>
<feature type="domain" description="TonB-dependent receptor plug" evidence="16">
    <location>
        <begin position="47"/>
        <end position="152"/>
    </location>
</feature>
<dbReference type="AlphaFoldDB" id="A0A4R3VFP2"/>
<dbReference type="GO" id="GO:0006811">
    <property type="term" value="P:monoatomic ion transport"/>
    <property type="evidence" value="ECO:0007669"/>
    <property type="project" value="UniProtKB-KW"/>
</dbReference>
<dbReference type="InterPro" id="IPR039426">
    <property type="entry name" value="TonB-dep_rcpt-like"/>
</dbReference>
<gene>
    <name evidence="17" type="ORF">EV686_101523</name>
</gene>
<dbReference type="Proteomes" id="UP000294692">
    <property type="component" value="Unassembled WGS sequence"/>
</dbReference>
<evidence type="ECO:0000259" key="16">
    <source>
        <dbReference type="Pfam" id="PF07715"/>
    </source>
</evidence>
<accession>A0A4R3VFP2</accession>
<evidence type="ECO:0000256" key="13">
    <source>
        <dbReference type="RuleBase" id="RU003357"/>
    </source>
</evidence>
<dbReference type="InterPro" id="IPR036942">
    <property type="entry name" value="Beta-barrel_TonB_sf"/>
</dbReference>
<protein>
    <submittedName>
        <fullName evidence="17">Vitamin B12 transporter</fullName>
    </submittedName>
</protein>
<dbReference type="PROSITE" id="PS52016">
    <property type="entry name" value="TONB_DEPENDENT_REC_3"/>
    <property type="match status" value="1"/>
</dbReference>
<evidence type="ECO:0000259" key="15">
    <source>
        <dbReference type="Pfam" id="PF00593"/>
    </source>
</evidence>
<dbReference type="PANTHER" id="PTHR30069">
    <property type="entry name" value="TONB-DEPENDENT OUTER MEMBRANE RECEPTOR"/>
    <property type="match status" value="1"/>
</dbReference>
<dbReference type="PANTHER" id="PTHR30069:SF53">
    <property type="entry name" value="COLICIN I RECEPTOR-RELATED"/>
    <property type="match status" value="1"/>
</dbReference>
<evidence type="ECO:0000256" key="3">
    <source>
        <dbReference type="ARBA" id="ARBA00022448"/>
    </source>
</evidence>
<evidence type="ECO:0000256" key="5">
    <source>
        <dbReference type="ARBA" id="ARBA00022692"/>
    </source>
</evidence>
<keyword evidence="18" id="KW-1185">Reference proteome</keyword>
<sequence>MHTPFRIHPAALAVALLFPVLNASAQSSVAKLDDIVVTSSRTPLLEKDVIGDVTVIGSEDLRRAGQSSVAEILSRQPGIQFDSNGGPQTPTGVGIRGNISNHTLVLVDGVRINSSAQAGTHWNSINPDAIERIEILRGAASSLYGSDAIGGVVNIITRKGKQDRPLEAWINMGIGSYDTVRGSLGLSGASQGWDYSLTTGYATSDGFDATYPNAPFGIHDPDDDGYTRNTLSGTLGYSWKEGQHIGITAYNSLVDGDFDAGAFFPRAHGLTRQQAYTITSTNAITEQWQSVLRFGIAKDAYEDRAYESEYGSLQRTYSWQNNFQLSRDHHLSAILERIEERPWQGGTNQDFEVTRRNTNAGALIYRGTLGDIHHIQASVRHDRFSGFGNRTTGSLAYQVDIASNWSAGVAGNTGFRLPTFVDLYNPWAPNPDLQPEKSRNIELNIRYQDESSSLELIAYQNKVRDMIGLDPARNWAAYNVDSATVRGITLAGRHEFGNTGIHASADFLSPKDDDTGNLLAHRTRTVYRAGIDHRFGQLSAGAEYMFVGKRYDDKENEVRLGGYGLFNLTAAYDFSDKVRVQARWNNVFGKKYSTVYGYRSPGSNVFIDLTWKL</sequence>
<evidence type="ECO:0000256" key="4">
    <source>
        <dbReference type="ARBA" id="ARBA00022452"/>
    </source>
</evidence>
<dbReference type="GO" id="GO:0009279">
    <property type="term" value="C:cell outer membrane"/>
    <property type="evidence" value="ECO:0007669"/>
    <property type="project" value="UniProtKB-SubCell"/>
</dbReference>
<keyword evidence="7" id="KW-0406">Ion transport</keyword>
<evidence type="ECO:0000256" key="14">
    <source>
        <dbReference type="SAM" id="SignalP"/>
    </source>
</evidence>
<reference evidence="17 18" key="1">
    <citation type="submission" date="2019-03" db="EMBL/GenBank/DDBJ databases">
        <title>Genomic Encyclopedia of Type Strains, Phase IV (KMG-IV): sequencing the most valuable type-strain genomes for metagenomic binning, comparative biology and taxonomic classification.</title>
        <authorList>
            <person name="Goeker M."/>
        </authorList>
    </citation>
    <scope>NUCLEOTIDE SEQUENCE [LARGE SCALE GENOMIC DNA]</scope>
    <source>
        <strain evidence="17 18">DSM 100048</strain>
    </source>
</reference>
<evidence type="ECO:0000256" key="8">
    <source>
        <dbReference type="ARBA" id="ARBA00023077"/>
    </source>
</evidence>
<dbReference type="InterPro" id="IPR000531">
    <property type="entry name" value="Beta-barrel_TonB"/>
</dbReference>
<proteinExistence type="inferred from homology"/>
<keyword evidence="11 12" id="KW-0998">Cell outer membrane</keyword>
<evidence type="ECO:0000256" key="9">
    <source>
        <dbReference type="ARBA" id="ARBA00023136"/>
    </source>
</evidence>
<evidence type="ECO:0000256" key="11">
    <source>
        <dbReference type="ARBA" id="ARBA00023237"/>
    </source>
</evidence>
<dbReference type="InterPro" id="IPR012910">
    <property type="entry name" value="Plug_dom"/>
</dbReference>
<feature type="signal peptide" evidence="14">
    <location>
        <begin position="1"/>
        <end position="25"/>
    </location>
</feature>
<evidence type="ECO:0000256" key="1">
    <source>
        <dbReference type="ARBA" id="ARBA00004571"/>
    </source>
</evidence>
<dbReference type="Gene3D" id="2.40.170.20">
    <property type="entry name" value="TonB-dependent receptor, beta-barrel domain"/>
    <property type="match status" value="1"/>
</dbReference>
<feature type="domain" description="TonB-dependent receptor-like beta-barrel" evidence="15">
    <location>
        <begin position="178"/>
        <end position="587"/>
    </location>
</feature>
<dbReference type="SUPFAM" id="SSF56935">
    <property type="entry name" value="Porins"/>
    <property type="match status" value="1"/>
</dbReference>
<evidence type="ECO:0000256" key="10">
    <source>
        <dbReference type="ARBA" id="ARBA00023170"/>
    </source>
</evidence>
<name>A0A4R3VFP2_9BURK</name>
<dbReference type="CDD" id="cd01347">
    <property type="entry name" value="ligand_gated_channel"/>
    <property type="match status" value="1"/>
</dbReference>
<dbReference type="EMBL" id="SMBX01000001">
    <property type="protein sequence ID" value="TCV03061.1"/>
    <property type="molecule type" value="Genomic_DNA"/>
</dbReference>
<dbReference type="Pfam" id="PF07715">
    <property type="entry name" value="Plug"/>
    <property type="match status" value="1"/>
</dbReference>
<evidence type="ECO:0000256" key="7">
    <source>
        <dbReference type="ARBA" id="ARBA00023065"/>
    </source>
</evidence>
<dbReference type="OrthoDB" id="183532at2"/>
<keyword evidence="6 14" id="KW-0732">Signal</keyword>
<keyword evidence="5 12" id="KW-0812">Transmembrane</keyword>
<dbReference type="GO" id="GO:0015889">
    <property type="term" value="P:cobalamin transport"/>
    <property type="evidence" value="ECO:0007669"/>
    <property type="project" value="TreeGrafter"/>
</dbReference>
<evidence type="ECO:0000256" key="12">
    <source>
        <dbReference type="PROSITE-ProRule" id="PRU01360"/>
    </source>
</evidence>
<comment type="similarity">
    <text evidence="2 12 13">Belongs to the TonB-dependent receptor family.</text>
</comment>